<evidence type="ECO:0000256" key="6">
    <source>
        <dbReference type="ARBA" id="ARBA00024195"/>
    </source>
</evidence>
<dbReference type="FunFam" id="2.40.10.10:FF:000068">
    <property type="entry name" value="transmembrane protease serine 2"/>
    <property type="match status" value="1"/>
</dbReference>
<evidence type="ECO:0000256" key="3">
    <source>
        <dbReference type="ARBA" id="ARBA00022729"/>
    </source>
</evidence>
<keyword evidence="8" id="KW-1185">Reference proteome</keyword>
<dbReference type="SUPFAM" id="SSF50494">
    <property type="entry name" value="Trypsin-like serine proteases"/>
    <property type="match status" value="1"/>
</dbReference>
<accession>A0A8J1XWR6</accession>
<evidence type="ECO:0000313" key="8">
    <source>
        <dbReference type="Proteomes" id="UP000749559"/>
    </source>
</evidence>
<dbReference type="InterPro" id="IPR018114">
    <property type="entry name" value="TRYPSIN_HIS"/>
</dbReference>
<dbReference type="InterPro" id="IPR001314">
    <property type="entry name" value="Peptidase_S1A"/>
</dbReference>
<dbReference type="GO" id="GO:0006508">
    <property type="term" value="P:proteolysis"/>
    <property type="evidence" value="ECO:0007669"/>
    <property type="project" value="InterPro"/>
</dbReference>
<dbReference type="PROSITE" id="PS00135">
    <property type="entry name" value="TRYPSIN_SER"/>
    <property type="match status" value="1"/>
</dbReference>
<gene>
    <name evidence="7" type="ORF">OFUS_LOCUS17012</name>
</gene>
<keyword evidence="2" id="KW-0964">Secreted</keyword>
<dbReference type="PANTHER" id="PTHR24256">
    <property type="entry name" value="TRYPTASE-RELATED"/>
    <property type="match status" value="1"/>
</dbReference>
<dbReference type="Proteomes" id="UP000749559">
    <property type="component" value="Unassembled WGS sequence"/>
</dbReference>
<dbReference type="InterPro" id="IPR033116">
    <property type="entry name" value="TRYPSIN_SER"/>
</dbReference>
<dbReference type="Gene3D" id="2.40.10.10">
    <property type="entry name" value="Trypsin-like serine proteases"/>
    <property type="match status" value="1"/>
</dbReference>
<keyword evidence="4" id="KW-1015">Disulfide bond</keyword>
<dbReference type="GO" id="GO:0004252">
    <property type="term" value="F:serine-type endopeptidase activity"/>
    <property type="evidence" value="ECO:0007669"/>
    <property type="project" value="InterPro"/>
</dbReference>
<name>A0A8J1XWR6_OWEFU</name>
<evidence type="ECO:0000256" key="4">
    <source>
        <dbReference type="ARBA" id="ARBA00023157"/>
    </source>
</evidence>
<dbReference type="PROSITE" id="PS00134">
    <property type="entry name" value="TRYPSIN_HIS"/>
    <property type="match status" value="1"/>
</dbReference>
<dbReference type="FunFam" id="2.40.10.10:FF:000054">
    <property type="entry name" value="Complement C1r subcomponent"/>
    <property type="match status" value="1"/>
</dbReference>
<dbReference type="PRINTS" id="PR00722">
    <property type="entry name" value="CHYMOTRYPSIN"/>
</dbReference>
<evidence type="ECO:0000256" key="5">
    <source>
        <dbReference type="ARBA" id="ARBA00023180"/>
    </source>
</evidence>
<dbReference type="SMART" id="SM00020">
    <property type="entry name" value="Tryp_SPc"/>
    <property type="match status" value="1"/>
</dbReference>
<keyword evidence="5" id="KW-0325">Glycoprotein</keyword>
<organism evidence="7 8">
    <name type="scientific">Owenia fusiformis</name>
    <name type="common">Polychaete worm</name>
    <dbReference type="NCBI Taxonomy" id="6347"/>
    <lineage>
        <taxon>Eukaryota</taxon>
        <taxon>Metazoa</taxon>
        <taxon>Spiralia</taxon>
        <taxon>Lophotrochozoa</taxon>
        <taxon>Annelida</taxon>
        <taxon>Polychaeta</taxon>
        <taxon>Sedentaria</taxon>
        <taxon>Canalipalpata</taxon>
        <taxon>Sabellida</taxon>
        <taxon>Oweniida</taxon>
        <taxon>Oweniidae</taxon>
        <taxon>Owenia</taxon>
    </lineage>
</organism>
<reference evidence="7" key="1">
    <citation type="submission" date="2022-03" db="EMBL/GenBank/DDBJ databases">
        <authorList>
            <person name="Martin C."/>
        </authorList>
    </citation>
    <scope>NUCLEOTIDE SEQUENCE</scope>
</reference>
<dbReference type="Pfam" id="PF00089">
    <property type="entry name" value="Trypsin"/>
    <property type="match status" value="1"/>
</dbReference>
<comment type="subcellular location">
    <subcellularLocation>
        <location evidence="1">Secreted</location>
    </subcellularLocation>
</comment>
<dbReference type="PROSITE" id="PS50240">
    <property type="entry name" value="TRYPSIN_DOM"/>
    <property type="match status" value="1"/>
</dbReference>
<dbReference type="AlphaFoldDB" id="A0A8J1XWR6"/>
<comment type="similarity">
    <text evidence="6">Belongs to the peptidase S1 family. CLIP subfamily.</text>
</comment>
<evidence type="ECO:0000313" key="7">
    <source>
        <dbReference type="EMBL" id="CAH1791984.1"/>
    </source>
</evidence>
<dbReference type="CDD" id="cd00190">
    <property type="entry name" value="Tryp_SPc"/>
    <property type="match status" value="1"/>
</dbReference>
<evidence type="ECO:0000256" key="2">
    <source>
        <dbReference type="ARBA" id="ARBA00022525"/>
    </source>
</evidence>
<keyword evidence="3" id="KW-0732">Signal</keyword>
<evidence type="ECO:0000256" key="1">
    <source>
        <dbReference type="ARBA" id="ARBA00004613"/>
    </source>
</evidence>
<protein>
    <submittedName>
        <fullName evidence="7">Uncharacterized protein</fullName>
    </submittedName>
</protein>
<dbReference type="EMBL" id="CAIIXF020000008">
    <property type="protein sequence ID" value="CAH1791984.1"/>
    <property type="molecule type" value="Genomic_DNA"/>
</dbReference>
<dbReference type="InterPro" id="IPR001254">
    <property type="entry name" value="Trypsin_dom"/>
</dbReference>
<dbReference type="InterPro" id="IPR051487">
    <property type="entry name" value="Ser/Thr_Proteases_Immune/Dev"/>
</dbReference>
<proteinExistence type="inferred from homology"/>
<dbReference type="InterPro" id="IPR043504">
    <property type="entry name" value="Peptidase_S1_PA_chymotrypsin"/>
</dbReference>
<dbReference type="GO" id="GO:0005576">
    <property type="term" value="C:extracellular region"/>
    <property type="evidence" value="ECO:0007669"/>
    <property type="project" value="UniProtKB-SubCell"/>
</dbReference>
<dbReference type="OrthoDB" id="6380398at2759"/>
<comment type="caution">
    <text evidence="7">The sequence shown here is derived from an EMBL/GenBank/DDBJ whole genome shotgun (WGS) entry which is preliminary data.</text>
</comment>
<sequence length="551" mass="61638">MKMFFRITITFCLAGLLRAETCRRSNLLRYENVNCGGGIRCPNTFKCIKGECCKYKDFPDCEPEMNPKTNAPWACRGGGSKTCSPGYVCEEHDQNVYTACCLNVTCVDSSGFSHKFYDKPWISNEDKCNKCSCLKNGEVKCTDKRGCKKCRTPYGLKTSPYQYWKDNCTQCTCKSKLYTSCTTACERGLKDKLTDYTACDADMCGKQVAVQQCHSAEGKDGNPCIGHKIAIKSCNEVGTKCTGRPGKRLKESTPIIIGGLEVNPPHNFPWMVLIDSQGCGASLISPRHILTAAHCMTNKKIKTVTLKTGKHDKTKKEEGEQFREVNKSSVIIHENYNATSHDNDIAIIIVHPPIKLDYHTQPVLLPTERSFTYKTVYRKQCQVTGWGRTAINDWWGSSVLLQVVLKKEACRLNETDLQYVNDNMFCASKDGKDSCFGDSGGPFMCRHPKTRCWTQYGIVSWGPLNSCGEMSGVYTKVSNYIDWINNIISTDGGWGDWTNYTDCANGMRSKARICTNPEPIGNGTCQGEGNVFKDEESGLYVNIYTEKCEKM</sequence>
<dbReference type="InterPro" id="IPR009003">
    <property type="entry name" value="Peptidase_S1_PA"/>
</dbReference>